<name>A0A6S7JW95_PARCT</name>
<evidence type="ECO:0000313" key="5">
    <source>
        <dbReference type="Proteomes" id="UP001152795"/>
    </source>
</evidence>
<feature type="non-terminal residue" evidence="4">
    <location>
        <position position="1"/>
    </location>
</feature>
<organism evidence="4 5">
    <name type="scientific">Paramuricea clavata</name>
    <name type="common">Red gorgonian</name>
    <name type="synonym">Violescent sea-whip</name>
    <dbReference type="NCBI Taxonomy" id="317549"/>
    <lineage>
        <taxon>Eukaryota</taxon>
        <taxon>Metazoa</taxon>
        <taxon>Cnidaria</taxon>
        <taxon>Anthozoa</taxon>
        <taxon>Octocorallia</taxon>
        <taxon>Malacalcyonacea</taxon>
        <taxon>Plexauridae</taxon>
        <taxon>Paramuricea</taxon>
    </lineage>
</organism>
<feature type="compositionally biased region" description="Polar residues" evidence="2">
    <location>
        <begin position="357"/>
        <end position="379"/>
    </location>
</feature>
<feature type="compositionally biased region" description="Polar residues" evidence="2">
    <location>
        <begin position="807"/>
        <end position="836"/>
    </location>
</feature>
<keyword evidence="1" id="KW-0863">Zinc-finger</keyword>
<feature type="region of interest" description="Disordered" evidence="2">
    <location>
        <begin position="779"/>
        <end position="852"/>
    </location>
</feature>
<keyword evidence="1" id="KW-0862">Zinc</keyword>
<comment type="caution">
    <text evidence="4">The sequence shown here is derived from an EMBL/GenBank/DDBJ whole genome shotgun (WGS) entry which is preliminary data.</text>
</comment>
<sequence>MFETIPHPTFVDLTNDEEEEQPKSPVSFSGIGEERHLHIDVNSINPASSKEDHDRSSFGDGTSYGETSSSSEDLPSLETILSSQGIQKRKRSNDNGNERKRVPGNKEIDSKDPGKDTSEESEEETEFYGGNVAFPVYSKSRNVLPAKEALTLLTEKGAFSLSRVCHRQPLHVQHHRTFIVDISSLRSPNDIKCDDMGSWRNHSSNKRTYNVTWDDEGRIEMMTTSERRSKNNKVVTLKREYFSLNHDVHDDVRKRIDTIIGPDNQLHRYCIVQYSFKGGVEHPVEPAPHGNSGKKDTHQYVRTWESTKRDLREESDGKYPREAIHGVLNKAMGGIQSCVSLGQIPRNRQQAKDLKRNGTTPNNSSGLKNISGQEPGNTNERQKHPTLIGPVLIHEKKTKETYSLFCGVLKTLKPELNDLLAFGTDDEEALGNAFNENFQRTTHLLCNNHMLKNVESRLVEMDITGKVKQDIIYDIFGRQNDEVFESGLCDADNAVEFEKKMLILKTKWASNHKNGKKFHKWFQKNKSKKFVNHVIAPVRQRAGLGCPPGKFTTNRSERTNGVIQDYVKRKHGHRLVNVFTFAIMMKELVDMQEKEVELAVVDRGEYTLHPAFERLRVAASQWAQMSYDQQQTALSKIHSCSVEDVSRTDVSTITAAVSEVSNPILKAILDAGVDWIPRDSLALTADKAAKLGNDGATVALPSVGTIDTFIVPSKSDPKKPHIVNIHPNGKCECDNCHAYKSSFICAHVIAACLKKSRLMDFLRWLVTSKRKTGGVNYSEAISFGMPKGRGRKGEAAPRKRSNRKVTKQSVTVQRVPTENTQQVQPTSPTSPSTQVLPPNAPHIEPRQPQPRTFPTQPLPQQIANSQEMTNFVQNQYQYPRLPYLSPAPNTFTLYFLHYCPPLTSRCFGCGNPLRNSGVINDPSGELVIVSHMMREWMHGGQW</sequence>
<dbReference type="InterPro" id="IPR007527">
    <property type="entry name" value="Znf_SWIM"/>
</dbReference>
<evidence type="ECO:0000256" key="2">
    <source>
        <dbReference type="SAM" id="MobiDB-lite"/>
    </source>
</evidence>
<dbReference type="PROSITE" id="PS50966">
    <property type="entry name" value="ZF_SWIM"/>
    <property type="match status" value="1"/>
</dbReference>
<feature type="compositionally biased region" description="Low complexity" evidence="2">
    <location>
        <begin position="60"/>
        <end position="73"/>
    </location>
</feature>
<feature type="domain" description="SWIM-type" evidence="3">
    <location>
        <begin position="721"/>
        <end position="756"/>
    </location>
</feature>
<reference evidence="4" key="1">
    <citation type="submission" date="2020-04" db="EMBL/GenBank/DDBJ databases">
        <authorList>
            <person name="Alioto T."/>
            <person name="Alioto T."/>
            <person name="Gomez Garrido J."/>
        </authorList>
    </citation>
    <scope>NUCLEOTIDE SEQUENCE</scope>
    <source>
        <strain evidence="4">A484AB</strain>
    </source>
</reference>
<keyword evidence="1" id="KW-0479">Metal-binding</keyword>
<gene>
    <name evidence="4" type="ORF">PACLA_8A044777</name>
</gene>
<dbReference type="EMBL" id="CACRXK020021597">
    <property type="protein sequence ID" value="CAB4035997.1"/>
    <property type="molecule type" value="Genomic_DNA"/>
</dbReference>
<proteinExistence type="predicted"/>
<feature type="compositionally biased region" description="Basic and acidic residues" evidence="2">
    <location>
        <begin position="92"/>
        <end position="118"/>
    </location>
</feature>
<dbReference type="Proteomes" id="UP001152795">
    <property type="component" value="Unassembled WGS sequence"/>
</dbReference>
<evidence type="ECO:0000256" key="1">
    <source>
        <dbReference type="PROSITE-ProRule" id="PRU00325"/>
    </source>
</evidence>
<dbReference type="OrthoDB" id="10247773at2759"/>
<protein>
    <submittedName>
        <fullName evidence="4">Retrovirus-related Pol poly from transposon</fullName>
    </submittedName>
</protein>
<evidence type="ECO:0000313" key="4">
    <source>
        <dbReference type="EMBL" id="CAB4035997.1"/>
    </source>
</evidence>
<evidence type="ECO:0000259" key="3">
    <source>
        <dbReference type="PROSITE" id="PS50966"/>
    </source>
</evidence>
<dbReference type="GO" id="GO:0008270">
    <property type="term" value="F:zinc ion binding"/>
    <property type="evidence" value="ECO:0007669"/>
    <property type="project" value="UniProtKB-KW"/>
</dbReference>
<dbReference type="AlphaFoldDB" id="A0A6S7JW95"/>
<feature type="region of interest" description="Disordered" evidence="2">
    <location>
        <begin position="349"/>
        <end position="384"/>
    </location>
</feature>
<keyword evidence="5" id="KW-1185">Reference proteome</keyword>
<feature type="region of interest" description="Disordered" evidence="2">
    <location>
        <begin position="1"/>
        <end position="127"/>
    </location>
</feature>
<accession>A0A6S7JW95</accession>